<sequence>MHVDAVDGKPPSNSQDNLANGLIAFIVATLVLVAVPVCLRFYIRLRIIRKVGPDDIALGLTVLALYGSAIGAAVATKYGLGYHYDTLSIDEKAMFLKLVFFSSLGYHGTVMLLKAAFLLQYRRVFPLPKFQLLCDTGLALLAAWTVAGLVGGLLVCLPLSGNWDPRNLNWNCDRRLVFWTAHGVAHVVSDVLILVMPMPLLRTLPLPRVHKIILIGLFSLGFV</sequence>
<protein>
    <recommendedName>
        <fullName evidence="7">Rhodopsin domain-containing protein</fullName>
    </recommendedName>
</protein>
<keyword evidence="9" id="KW-1185">Reference proteome</keyword>
<evidence type="ECO:0000259" key="7">
    <source>
        <dbReference type="Pfam" id="PF20684"/>
    </source>
</evidence>
<feature type="transmembrane region" description="Helical" evidence="6">
    <location>
        <begin position="138"/>
        <end position="160"/>
    </location>
</feature>
<gene>
    <name evidence="8" type="ORF">VTJ49DRAFT_2187</name>
</gene>
<comment type="similarity">
    <text evidence="5">Belongs to the SAT4 family.</text>
</comment>
<organism evidence="8 9">
    <name type="scientific">Humicola insolens</name>
    <name type="common">Soft-rot fungus</name>
    <dbReference type="NCBI Taxonomy" id="85995"/>
    <lineage>
        <taxon>Eukaryota</taxon>
        <taxon>Fungi</taxon>
        <taxon>Dikarya</taxon>
        <taxon>Ascomycota</taxon>
        <taxon>Pezizomycotina</taxon>
        <taxon>Sordariomycetes</taxon>
        <taxon>Sordariomycetidae</taxon>
        <taxon>Sordariales</taxon>
        <taxon>Chaetomiaceae</taxon>
        <taxon>Mycothermus</taxon>
    </lineage>
</organism>
<comment type="subcellular location">
    <subcellularLocation>
        <location evidence="1">Membrane</location>
        <topology evidence="1">Multi-pass membrane protein</topology>
    </subcellularLocation>
</comment>
<evidence type="ECO:0000256" key="6">
    <source>
        <dbReference type="SAM" id="Phobius"/>
    </source>
</evidence>
<keyword evidence="3 6" id="KW-1133">Transmembrane helix</keyword>
<keyword evidence="2 6" id="KW-0812">Transmembrane</keyword>
<feature type="transmembrane region" description="Helical" evidence="6">
    <location>
        <begin position="22"/>
        <end position="43"/>
    </location>
</feature>
<evidence type="ECO:0000256" key="2">
    <source>
        <dbReference type="ARBA" id="ARBA00022692"/>
    </source>
</evidence>
<dbReference type="InterPro" id="IPR052337">
    <property type="entry name" value="SAT4-like"/>
</dbReference>
<comment type="caution">
    <text evidence="8">The sequence shown here is derived from an EMBL/GenBank/DDBJ whole genome shotgun (WGS) entry which is preliminary data.</text>
</comment>
<evidence type="ECO:0000313" key="8">
    <source>
        <dbReference type="EMBL" id="KAL1838830.1"/>
    </source>
</evidence>
<evidence type="ECO:0000313" key="9">
    <source>
        <dbReference type="Proteomes" id="UP001583172"/>
    </source>
</evidence>
<evidence type="ECO:0000256" key="3">
    <source>
        <dbReference type="ARBA" id="ARBA00022989"/>
    </source>
</evidence>
<feature type="domain" description="Rhodopsin" evidence="7">
    <location>
        <begin position="39"/>
        <end position="222"/>
    </location>
</feature>
<feature type="transmembrane region" description="Helical" evidence="6">
    <location>
        <begin position="180"/>
        <end position="201"/>
    </location>
</feature>
<feature type="transmembrane region" description="Helical" evidence="6">
    <location>
        <begin position="95"/>
        <end position="117"/>
    </location>
</feature>
<dbReference type="PANTHER" id="PTHR33048:SF47">
    <property type="entry name" value="INTEGRAL MEMBRANE PROTEIN-RELATED"/>
    <property type="match status" value="1"/>
</dbReference>
<evidence type="ECO:0000256" key="5">
    <source>
        <dbReference type="ARBA" id="ARBA00038359"/>
    </source>
</evidence>
<feature type="transmembrane region" description="Helical" evidence="6">
    <location>
        <begin position="55"/>
        <end position="75"/>
    </location>
</feature>
<name>A0ABR3VAG6_HUMIN</name>
<dbReference type="InterPro" id="IPR049326">
    <property type="entry name" value="Rhodopsin_dom_fungi"/>
</dbReference>
<proteinExistence type="inferred from homology"/>
<dbReference type="EMBL" id="JAZGSY010000191">
    <property type="protein sequence ID" value="KAL1838830.1"/>
    <property type="molecule type" value="Genomic_DNA"/>
</dbReference>
<evidence type="ECO:0000256" key="4">
    <source>
        <dbReference type="ARBA" id="ARBA00023136"/>
    </source>
</evidence>
<dbReference type="Pfam" id="PF20684">
    <property type="entry name" value="Fung_rhodopsin"/>
    <property type="match status" value="1"/>
</dbReference>
<dbReference type="Proteomes" id="UP001583172">
    <property type="component" value="Unassembled WGS sequence"/>
</dbReference>
<keyword evidence="4 6" id="KW-0472">Membrane</keyword>
<reference evidence="8 9" key="1">
    <citation type="journal article" date="2024" name="Commun. Biol.">
        <title>Comparative genomic analysis of thermophilic fungi reveals convergent evolutionary adaptations and gene losses.</title>
        <authorList>
            <person name="Steindorff A.S."/>
            <person name="Aguilar-Pontes M.V."/>
            <person name="Robinson A.J."/>
            <person name="Andreopoulos B."/>
            <person name="LaButti K."/>
            <person name="Kuo A."/>
            <person name="Mondo S."/>
            <person name="Riley R."/>
            <person name="Otillar R."/>
            <person name="Haridas S."/>
            <person name="Lipzen A."/>
            <person name="Grimwood J."/>
            <person name="Schmutz J."/>
            <person name="Clum A."/>
            <person name="Reid I.D."/>
            <person name="Moisan M.C."/>
            <person name="Butler G."/>
            <person name="Nguyen T.T.M."/>
            <person name="Dewar K."/>
            <person name="Conant G."/>
            <person name="Drula E."/>
            <person name="Henrissat B."/>
            <person name="Hansel C."/>
            <person name="Singer S."/>
            <person name="Hutchinson M.I."/>
            <person name="de Vries R.P."/>
            <person name="Natvig D.O."/>
            <person name="Powell A.J."/>
            <person name="Tsang A."/>
            <person name="Grigoriev I.V."/>
        </authorList>
    </citation>
    <scope>NUCLEOTIDE SEQUENCE [LARGE SCALE GENOMIC DNA]</scope>
    <source>
        <strain evidence="8 9">CBS 620.91</strain>
    </source>
</reference>
<dbReference type="PANTHER" id="PTHR33048">
    <property type="entry name" value="PTH11-LIKE INTEGRAL MEMBRANE PROTEIN (AFU_ORTHOLOGUE AFUA_5G11245)"/>
    <property type="match status" value="1"/>
</dbReference>
<evidence type="ECO:0000256" key="1">
    <source>
        <dbReference type="ARBA" id="ARBA00004141"/>
    </source>
</evidence>
<accession>A0ABR3VAG6</accession>